<dbReference type="Gene3D" id="3.10.20.440">
    <property type="entry name" value="2Fe-2S iron-sulphur cluster binding domain, sarcosine oxidase, alpha subunit, N-terminal domain"/>
    <property type="match status" value="1"/>
</dbReference>
<feature type="domain" description="FAD/NAD(P)-binding" evidence="4">
    <location>
        <begin position="169"/>
        <end position="418"/>
    </location>
</feature>
<dbReference type="SUPFAM" id="SSF103025">
    <property type="entry name" value="Folate-binding domain"/>
    <property type="match status" value="1"/>
</dbReference>
<proteinExistence type="inferred from homology"/>
<dbReference type="PANTHER" id="PTHR43757">
    <property type="entry name" value="AMINOMETHYLTRANSFERASE"/>
    <property type="match status" value="1"/>
</dbReference>
<sequence length="968" mass="103444">MKRTARLAGPDWGLLIDPSRPVGFTFDGQRQTGFAGDVIASALMAGGRSLLSRSFKYHRPRGALTMAGHDVNAMVQVGPEPNVRGDRHPIEEGMAVTSINRLGSLDADRYAVLENFSRFLPVGFYYKTFFRPNGSWKLFEKPIRELAGLGRLDPKAHHGYYDKAYLFCDVLVVGAGPAGLEAAIAAAESGADTLLLDEWPEPGGSLLYGRLDGTRAAANERRRALVAKAQSLPTLRLMADTTATGLFADNWTSAIAGNRFYKIRSRQTVLATGAFDQPLVFGNNDRPGIMFADAAQRLIRLYGIRPGQRAVIVTANRFGYDAALDLADAGVEIAAVVDLGPARQGPAADAVRARAIPVRTGSTLVEARGKAHVEAVAVAAVTGRGETAPNPEWIACDLVAMSVGYTPALNLASHAGARAVYDETIAMHRARDLPPGVAIAGAAAGLWTDALAAEDAARQGAGAAARALGRPDTAAVAPADPGAADITHPWPIFTGGKAKDFVDFDEDLQAKDIVNTVKDGYDDIQLVKRYSTAGLGPSQGRHANLNTIRLVAEATGKTPAAVGTTTFRPPLVPEKFAHLAGRSFEPVRHTAMHQRHLELGARMMAAGLWMRPAYYGAKAEAAAAITAEVKAVRENVGMIDVSTLGGIEIRGPDAAEFVDRIYTWAYAKQPVGRARYALATDQSGVVFDDGVACRFHERHFYVTATTGAVDQMYRQMGWWNTQWRLDVDVANVTAAYAGVNIAGPKARAVLATLPTDIDLSAEAFPYMAVRAGLLGGIPVRILRVGFVGELGYEIHCPSGQGEALWDMLHEAGKPFGMKPFGVEAQRVLRLEKGHIIVGQDTDGLTNPAEAGMEWALARKKPFYVGKRAVDMQIAKGVTRRLVGFALADPAAPAPKECHLVIRDGQIAGRVTSAVLSPSLGKVVGLAYLPPDLAEAGSGFSIRIEGGRMIEATVVPTPFYDPENKRQDL</sequence>
<dbReference type="InterPro" id="IPR027266">
    <property type="entry name" value="TrmE/GcvT-like"/>
</dbReference>
<evidence type="ECO:0000313" key="7">
    <source>
        <dbReference type="EMBL" id="MDQ0395438.1"/>
    </source>
</evidence>
<dbReference type="InterPro" id="IPR036188">
    <property type="entry name" value="FAD/NAD-bd_sf"/>
</dbReference>
<dbReference type="InterPro" id="IPR013977">
    <property type="entry name" value="GcvT_C"/>
</dbReference>
<dbReference type="Gene3D" id="1.10.10.1100">
    <property type="entry name" value="BFD-like [2Fe-2S]-binding domain"/>
    <property type="match status" value="1"/>
</dbReference>
<feature type="domain" description="SoxA A3" evidence="6">
    <location>
        <begin position="498"/>
        <end position="582"/>
    </location>
</feature>
<organism evidence="7 8">
    <name type="scientific">Labrys monachus</name>
    <dbReference type="NCBI Taxonomy" id="217067"/>
    <lineage>
        <taxon>Bacteria</taxon>
        <taxon>Pseudomonadati</taxon>
        <taxon>Pseudomonadota</taxon>
        <taxon>Alphaproteobacteria</taxon>
        <taxon>Hyphomicrobiales</taxon>
        <taxon>Xanthobacteraceae</taxon>
        <taxon>Labrys</taxon>
    </lineage>
</organism>
<dbReference type="SUPFAM" id="SSF51905">
    <property type="entry name" value="FAD/NAD(P)-binding domain"/>
    <property type="match status" value="1"/>
</dbReference>
<dbReference type="EC" id="1.5.3.1" evidence="7"/>
<evidence type="ECO:0000259" key="5">
    <source>
        <dbReference type="Pfam" id="PF08669"/>
    </source>
</evidence>
<dbReference type="InterPro" id="IPR041854">
    <property type="entry name" value="BFD-like_2Fe2S-bd_dom_sf"/>
</dbReference>
<dbReference type="InterPro" id="IPR029043">
    <property type="entry name" value="GcvT/YgfZ_C"/>
</dbReference>
<dbReference type="RefSeq" id="WP_307434137.1">
    <property type="nucleotide sequence ID" value="NZ_JAUSVK010000001.1"/>
</dbReference>
<gene>
    <name evidence="7" type="ORF">J3R73_005230</name>
</gene>
<accession>A0ABU0FLF4</accession>
<evidence type="ECO:0000256" key="1">
    <source>
        <dbReference type="ARBA" id="ARBA00008609"/>
    </source>
</evidence>
<comment type="caution">
    <text evidence="7">The sequence shown here is derived from an EMBL/GenBank/DDBJ whole genome shotgun (WGS) entry which is preliminary data.</text>
</comment>
<dbReference type="Pfam" id="PF17806">
    <property type="entry name" value="SO_alpha_A3"/>
    <property type="match status" value="1"/>
</dbReference>
<dbReference type="InterPro" id="IPR042204">
    <property type="entry name" value="2Fe-2S-bd_N"/>
</dbReference>
<feature type="domain" description="GCVT N-terminal" evidence="3">
    <location>
        <begin position="592"/>
        <end position="860"/>
    </location>
</feature>
<dbReference type="Pfam" id="PF13510">
    <property type="entry name" value="Fer2_4"/>
    <property type="match status" value="1"/>
</dbReference>
<comment type="similarity">
    <text evidence="1">Belongs to the GcvT family.</text>
</comment>
<protein>
    <submittedName>
        <fullName evidence="7">Sarcosine oxidase subunit alpha</fullName>
        <ecNumber evidence="7">1.5.3.1</ecNumber>
    </submittedName>
</protein>
<dbReference type="Proteomes" id="UP001237448">
    <property type="component" value="Unassembled WGS sequence"/>
</dbReference>
<reference evidence="7 8" key="1">
    <citation type="submission" date="2023-07" db="EMBL/GenBank/DDBJ databases">
        <title>Genomic Encyclopedia of Type Strains, Phase IV (KMG-IV): sequencing the most valuable type-strain genomes for metagenomic binning, comparative biology and taxonomic classification.</title>
        <authorList>
            <person name="Goeker M."/>
        </authorList>
    </citation>
    <scope>NUCLEOTIDE SEQUENCE [LARGE SCALE GENOMIC DNA]</scope>
    <source>
        <strain evidence="7 8">DSM 5896</strain>
    </source>
</reference>
<evidence type="ECO:0000259" key="4">
    <source>
        <dbReference type="Pfam" id="PF07992"/>
    </source>
</evidence>
<dbReference type="Pfam" id="PF01571">
    <property type="entry name" value="GCV_T"/>
    <property type="match status" value="1"/>
</dbReference>
<feature type="domain" description="Aminomethyltransferase C-terminal" evidence="5">
    <location>
        <begin position="879"/>
        <end position="960"/>
    </location>
</feature>
<dbReference type="InterPro" id="IPR041117">
    <property type="entry name" value="SoxA_A3"/>
</dbReference>
<evidence type="ECO:0000256" key="2">
    <source>
        <dbReference type="ARBA" id="ARBA00023002"/>
    </source>
</evidence>
<dbReference type="Gene3D" id="3.30.1360.120">
    <property type="entry name" value="Probable tRNA modification gtpase trme, domain 1"/>
    <property type="match status" value="1"/>
</dbReference>
<dbReference type="Gene3D" id="3.50.50.60">
    <property type="entry name" value="FAD/NAD(P)-binding domain"/>
    <property type="match status" value="1"/>
</dbReference>
<dbReference type="EMBL" id="JAUSVK010000001">
    <property type="protein sequence ID" value="MDQ0395438.1"/>
    <property type="molecule type" value="Genomic_DNA"/>
</dbReference>
<keyword evidence="2 7" id="KW-0560">Oxidoreductase</keyword>
<evidence type="ECO:0000313" key="8">
    <source>
        <dbReference type="Proteomes" id="UP001237448"/>
    </source>
</evidence>
<dbReference type="PRINTS" id="PR00368">
    <property type="entry name" value="FADPNR"/>
</dbReference>
<dbReference type="Pfam" id="PF08669">
    <property type="entry name" value="GCV_T_C"/>
    <property type="match status" value="1"/>
</dbReference>
<evidence type="ECO:0000259" key="3">
    <source>
        <dbReference type="Pfam" id="PF01571"/>
    </source>
</evidence>
<dbReference type="InterPro" id="IPR006222">
    <property type="entry name" value="GCVT_N"/>
</dbReference>
<dbReference type="PRINTS" id="PR00411">
    <property type="entry name" value="PNDRDTASEI"/>
</dbReference>
<dbReference type="PANTHER" id="PTHR43757:SF2">
    <property type="entry name" value="AMINOMETHYLTRANSFERASE, MITOCHONDRIAL"/>
    <property type="match status" value="1"/>
</dbReference>
<name>A0ABU0FLF4_9HYPH</name>
<dbReference type="GO" id="GO:0008115">
    <property type="term" value="F:sarcosine oxidase activity"/>
    <property type="evidence" value="ECO:0007669"/>
    <property type="project" value="UniProtKB-EC"/>
</dbReference>
<keyword evidence="8" id="KW-1185">Reference proteome</keyword>
<dbReference type="Pfam" id="PF07992">
    <property type="entry name" value="Pyr_redox_2"/>
    <property type="match status" value="1"/>
</dbReference>
<evidence type="ECO:0000259" key="6">
    <source>
        <dbReference type="Pfam" id="PF17806"/>
    </source>
</evidence>
<dbReference type="InterPro" id="IPR028896">
    <property type="entry name" value="GcvT/YgfZ/DmdA"/>
</dbReference>
<dbReference type="InterPro" id="IPR023753">
    <property type="entry name" value="FAD/NAD-binding_dom"/>
</dbReference>
<dbReference type="SUPFAM" id="SSF101790">
    <property type="entry name" value="Aminomethyltransferase beta-barrel domain"/>
    <property type="match status" value="1"/>
</dbReference>